<comment type="caution">
    <text evidence="1">The sequence shown here is derived from an EMBL/GenBank/DDBJ whole genome shotgun (WGS) entry which is preliminary data.</text>
</comment>
<evidence type="ECO:0000313" key="1">
    <source>
        <dbReference type="EMBL" id="KKN62871.1"/>
    </source>
</evidence>
<name>A0A0F9UNU6_9ZZZZ</name>
<organism evidence="1">
    <name type="scientific">marine sediment metagenome</name>
    <dbReference type="NCBI Taxonomy" id="412755"/>
    <lineage>
        <taxon>unclassified sequences</taxon>
        <taxon>metagenomes</taxon>
        <taxon>ecological metagenomes</taxon>
    </lineage>
</organism>
<proteinExistence type="predicted"/>
<protein>
    <submittedName>
        <fullName evidence="1">Uncharacterized protein</fullName>
    </submittedName>
</protein>
<dbReference type="PROSITE" id="PS51257">
    <property type="entry name" value="PROKAR_LIPOPROTEIN"/>
    <property type="match status" value="1"/>
</dbReference>
<reference evidence="1" key="1">
    <citation type="journal article" date="2015" name="Nature">
        <title>Complex archaea that bridge the gap between prokaryotes and eukaryotes.</title>
        <authorList>
            <person name="Spang A."/>
            <person name="Saw J.H."/>
            <person name="Jorgensen S.L."/>
            <person name="Zaremba-Niedzwiedzka K."/>
            <person name="Martijn J."/>
            <person name="Lind A.E."/>
            <person name="van Eijk R."/>
            <person name="Schleper C."/>
            <person name="Guy L."/>
            <person name="Ettema T.J."/>
        </authorList>
    </citation>
    <scope>NUCLEOTIDE SEQUENCE</scope>
</reference>
<dbReference type="EMBL" id="LAZR01000610">
    <property type="protein sequence ID" value="KKN62871.1"/>
    <property type="molecule type" value="Genomic_DNA"/>
</dbReference>
<sequence>MKKLTTLLKILSIVSVMGFAVSACDNNDGPAEKAGESIDNATTDMGNAVEDACEKAKEGVNAQDTDC</sequence>
<gene>
    <name evidence="1" type="ORF">LCGC14_0507700</name>
</gene>
<accession>A0A0F9UNU6</accession>
<dbReference type="AlphaFoldDB" id="A0A0F9UNU6"/>